<accession>A0A7G5XHK0</accession>
<dbReference type="AlphaFoldDB" id="A0A7G5XHK0"/>
<evidence type="ECO:0000313" key="2">
    <source>
        <dbReference type="Proteomes" id="UP000515344"/>
    </source>
</evidence>
<evidence type="ECO:0000313" key="1">
    <source>
        <dbReference type="EMBL" id="QNA44953.1"/>
    </source>
</evidence>
<dbReference type="EMBL" id="CP060007">
    <property type="protein sequence ID" value="QNA44953.1"/>
    <property type="molecule type" value="Genomic_DNA"/>
</dbReference>
<keyword evidence="2" id="KW-1185">Reference proteome</keyword>
<dbReference type="Proteomes" id="UP000515344">
    <property type="component" value="Chromosome"/>
</dbReference>
<protein>
    <submittedName>
        <fullName evidence="1">Uncharacterized protein</fullName>
    </submittedName>
</protein>
<proteinExistence type="predicted"/>
<name>A0A7G5XHK0_9BACT</name>
<reference evidence="2" key="1">
    <citation type="submission" date="2020-08" db="EMBL/GenBank/DDBJ databases">
        <title>Lacibacter sp. S13-6-6 genome sequencing.</title>
        <authorList>
            <person name="Jin L."/>
        </authorList>
    </citation>
    <scope>NUCLEOTIDE SEQUENCE [LARGE SCALE GENOMIC DNA]</scope>
    <source>
        <strain evidence="2">S13-6-6</strain>
    </source>
</reference>
<sequence length="51" mass="6153">MIRTRQQYIRFSLKHALQSLMHSWLLQPNRNGMPNSYVLDFIHKRPDCIPT</sequence>
<dbReference type="KEGG" id="lacs:H4075_01760"/>
<dbReference type="RefSeq" id="WP_182803585.1">
    <property type="nucleotide sequence ID" value="NZ_CP060007.1"/>
</dbReference>
<organism evidence="1 2">
    <name type="scientific">Lacibacter sediminis</name>
    <dbReference type="NCBI Taxonomy" id="2760713"/>
    <lineage>
        <taxon>Bacteria</taxon>
        <taxon>Pseudomonadati</taxon>
        <taxon>Bacteroidota</taxon>
        <taxon>Chitinophagia</taxon>
        <taxon>Chitinophagales</taxon>
        <taxon>Chitinophagaceae</taxon>
        <taxon>Lacibacter</taxon>
    </lineage>
</organism>
<gene>
    <name evidence="1" type="ORF">H4075_01760</name>
</gene>